<feature type="region of interest" description="Disordered" evidence="1">
    <location>
        <begin position="53"/>
        <end position="72"/>
    </location>
</feature>
<evidence type="ECO:0000313" key="2">
    <source>
        <dbReference type="EnsemblMetazoa" id="ACUA009727-PA"/>
    </source>
</evidence>
<name>A0A182M562_9DIPT</name>
<protein>
    <submittedName>
        <fullName evidence="2">Uncharacterized protein</fullName>
    </submittedName>
</protein>
<dbReference type="VEuPathDB" id="VectorBase:ACUA009727"/>
<evidence type="ECO:0000313" key="3">
    <source>
        <dbReference type="Proteomes" id="UP000075883"/>
    </source>
</evidence>
<proteinExistence type="predicted"/>
<dbReference type="EMBL" id="AXCM01015307">
    <property type="status" value="NOT_ANNOTATED_CDS"/>
    <property type="molecule type" value="Genomic_DNA"/>
</dbReference>
<accession>A0A182M562</accession>
<organism evidence="2 3">
    <name type="scientific">Anopheles culicifacies</name>
    <dbReference type="NCBI Taxonomy" id="139723"/>
    <lineage>
        <taxon>Eukaryota</taxon>
        <taxon>Metazoa</taxon>
        <taxon>Ecdysozoa</taxon>
        <taxon>Arthropoda</taxon>
        <taxon>Hexapoda</taxon>
        <taxon>Insecta</taxon>
        <taxon>Pterygota</taxon>
        <taxon>Neoptera</taxon>
        <taxon>Endopterygota</taxon>
        <taxon>Diptera</taxon>
        <taxon>Nematocera</taxon>
        <taxon>Culicoidea</taxon>
        <taxon>Culicidae</taxon>
        <taxon>Anophelinae</taxon>
        <taxon>Anopheles</taxon>
        <taxon>culicifacies species complex</taxon>
    </lineage>
</organism>
<reference evidence="3" key="1">
    <citation type="submission" date="2013-09" db="EMBL/GenBank/DDBJ databases">
        <title>The Genome Sequence of Anopheles culicifacies species A.</title>
        <authorList>
            <consortium name="The Broad Institute Genomics Platform"/>
            <person name="Neafsey D.E."/>
            <person name="Besansky N."/>
            <person name="Howell P."/>
            <person name="Walton C."/>
            <person name="Young S.K."/>
            <person name="Zeng Q."/>
            <person name="Gargeya S."/>
            <person name="Fitzgerald M."/>
            <person name="Haas B."/>
            <person name="Abouelleil A."/>
            <person name="Allen A.W."/>
            <person name="Alvarado L."/>
            <person name="Arachchi H.M."/>
            <person name="Berlin A.M."/>
            <person name="Chapman S.B."/>
            <person name="Gainer-Dewar J."/>
            <person name="Goldberg J."/>
            <person name="Griggs A."/>
            <person name="Gujja S."/>
            <person name="Hansen M."/>
            <person name="Howarth C."/>
            <person name="Imamovic A."/>
            <person name="Ireland A."/>
            <person name="Larimer J."/>
            <person name="McCowan C."/>
            <person name="Murphy C."/>
            <person name="Pearson M."/>
            <person name="Poon T.W."/>
            <person name="Priest M."/>
            <person name="Roberts A."/>
            <person name="Saif S."/>
            <person name="Shea T."/>
            <person name="Sisk P."/>
            <person name="Sykes S."/>
            <person name="Wortman J."/>
            <person name="Nusbaum C."/>
            <person name="Birren B."/>
        </authorList>
    </citation>
    <scope>NUCLEOTIDE SEQUENCE [LARGE SCALE GENOMIC DNA]</scope>
    <source>
        <strain evidence="3">A-37</strain>
    </source>
</reference>
<dbReference type="AlphaFoldDB" id="A0A182M562"/>
<dbReference type="Proteomes" id="UP000075883">
    <property type="component" value="Unassembled WGS sequence"/>
</dbReference>
<evidence type="ECO:0000256" key="1">
    <source>
        <dbReference type="SAM" id="MobiDB-lite"/>
    </source>
</evidence>
<keyword evidence="3" id="KW-1185">Reference proteome</keyword>
<dbReference type="EnsemblMetazoa" id="ACUA009727-RA">
    <property type="protein sequence ID" value="ACUA009727-PA"/>
    <property type="gene ID" value="ACUA009727"/>
</dbReference>
<sequence>MCTANQAEDANSLPDGGMGGYGAKWMVHCFFRHRLPVGATFASAPDVLVGSGKVKTTERRKKRGSSTKTEGDDMKMRTIAHVGRGYLSFYLVGTERCDMCSGKRAQHSGDATVQCCACGRKSRRGTVSMTGPRHGLALSATAYSTSKFTGAQ</sequence>
<reference evidence="2" key="2">
    <citation type="submission" date="2020-05" db="UniProtKB">
        <authorList>
            <consortium name="EnsemblMetazoa"/>
        </authorList>
    </citation>
    <scope>IDENTIFICATION</scope>
    <source>
        <strain evidence="2">A-37</strain>
    </source>
</reference>